<organism evidence="3 4">
    <name type="scientific">Dictyobacter arantiisoli</name>
    <dbReference type="NCBI Taxonomy" id="2014874"/>
    <lineage>
        <taxon>Bacteria</taxon>
        <taxon>Bacillati</taxon>
        <taxon>Chloroflexota</taxon>
        <taxon>Ktedonobacteria</taxon>
        <taxon>Ktedonobacterales</taxon>
        <taxon>Dictyobacteraceae</taxon>
        <taxon>Dictyobacter</taxon>
    </lineage>
</organism>
<proteinExistence type="predicted"/>
<accession>A0A5A5T925</accession>
<feature type="compositionally biased region" description="Low complexity" evidence="1">
    <location>
        <begin position="122"/>
        <end position="161"/>
    </location>
</feature>
<dbReference type="RefSeq" id="WP_216368784.1">
    <property type="nucleotide sequence ID" value="NZ_BIXY01000010.1"/>
</dbReference>
<gene>
    <name evidence="3" type="ORF">KDI_10630</name>
</gene>
<keyword evidence="2" id="KW-0472">Membrane</keyword>
<name>A0A5A5T925_9CHLR</name>
<sequence length="293" mass="30212">MNGGPSDPLYRPDLLGGGEPIQHDAPTEMFTPAAFTDPHVQAAAGHHPPLTQPRPTVRPEQLIRPQNNQALPPGGPHVKLAALWKRDPAYKVLFVAIGVILLSSIVGVALLGNAFMHGSSSPQQQADIPTTTTTPTGTATPATGQAAGAQATATIQATAMPTPTPTPQVTPTPVPSPTPQPSPTANPNTPLSVQITSIPTTVNNHTTVSVSVSSIPGATVWLTITTNANPPYITTAEQPTDGNGNAVIAWQINDKAYIGFIRTATASVVAVARGANGQQLNSQPQTVKIHLGG</sequence>
<evidence type="ECO:0000313" key="4">
    <source>
        <dbReference type="Proteomes" id="UP000322530"/>
    </source>
</evidence>
<evidence type="ECO:0000313" key="3">
    <source>
        <dbReference type="EMBL" id="GCF07499.1"/>
    </source>
</evidence>
<comment type="caution">
    <text evidence="3">The sequence shown here is derived from an EMBL/GenBank/DDBJ whole genome shotgun (WGS) entry which is preliminary data.</text>
</comment>
<feature type="region of interest" description="Disordered" evidence="1">
    <location>
        <begin position="1"/>
        <end position="25"/>
    </location>
</feature>
<dbReference type="Proteomes" id="UP000322530">
    <property type="component" value="Unassembled WGS sequence"/>
</dbReference>
<feature type="transmembrane region" description="Helical" evidence="2">
    <location>
        <begin position="92"/>
        <end position="116"/>
    </location>
</feature>
<feature type="region of interest" description="Disordered" evidence="1">
    <location>
        <begin position="118"/>
        <end position="190"/>
    </location>
</feature>
<dbReference type="EMBL" id="BIXY01000010">
    <property type="protein sequence ID" value="GCF07499.1"/>
    <property type="molecule type" value="Genomic_DNA"/>
</dbReference>
<reference evidence="3 4" key="1">
    <citation type="submission" date="2019-01" db="EMBL/GenBank/DDBJ databases">
        <title>Draft genome sequence of Dictyobacter sp. Uno17.</title>
        <authorList>
            <person name="Wang C.M."/>
            <person name="Zheng Y."/>
            <person name="Sakai Y."/>
            <person name="Abe K."/>
            <person name="Yokota A."/>
            <person name="Yabe S."/>
        </authorList>
    </citation>
    <scope>NUCLEOTIDE SEQUENCE [LARGE SCALE GENOMIC DNA]</scope>
    <source>
        <strain evidence="3 4">Uno17</strain>
    </source>
</reference>
<dbReference type="AlphaFoldDB" id="A0A5A5T925"/>
<feature type="compositionally biased region" description="Pro residues" evidence="1">
    <location>
        <begin position="162"/>
        <end position="184"/>
    </location>
</feature>
<keyword evidence="2" id="KW-1133">Transmembrane helix</keyword>
<evidence type="ECO:0000256" key="1">
    <source>
        <dbReference type="SAM" id="MobiDB-lite"/>
    </source>
</evidence>
<protein>
    <submittedName>
        <fullName evidence="3">Uncharacterized protein</fullName>
    </submittedName>
</protein>
<evidence type="ECO:0000256" key="2">
    <source>
        <dbReference type="SAM" id="Phobius"/>
    </source>
</evidence>
<keyword evidence="2" id="KW-0812">Transmembrane</keyword>
<keyword evidence="4" id="KW-1185">Reference proteome</keyword>